<feature type="region of interest" description="Disordered" evidence="1">
    <location>
        <begin position="1"/>
        <end position="20"/>
    </location>
</feature>
<keyword evidence="3" id="KW-1185">Reference proteome</keyword>
<dbReference type="Proteomes" id="UP001158986">
    <property type="component" value="Unassembled WGS sequence"/>
</dbReference>
<evidence type="ECO:0000313" key="2">
    <source>
        <dbReference type="EMBL" id="CAH0514623.1"/>
    </source>
</evidence>
<feature type="compositionally biased region" description="Basic residues" evidence="1">
    <location>
        <begin position="57"/>
        <end position="66"/>
    </location>
</feature>
<protein>
    <submittedName>
        <fullName evidence="2">Uncharacterized protein</fullName>
    </submittedName>
</protein>
<reference evidence="2 3" key="1">
    <citation type="submission" date="2021-11" db="EMBL/GenBank/DDBJ databases">
        <authorList>
            <person name="Islam A."/>
            <person name="Islam S."/>
            <person name="Flora M.S."/>
            <person name="Rahman M."/>
            <person name="Ziaur R.M."/>
            <person name="Epstein J.H."/>
            <person name="Hassan M."/>
            <person name="Klassen M."/>
            <person name="Woodard K."/>
            <person name="Webb A."/>
            <person name="Webby R.J."/>
            <person name="El Zowalaty M.E."/>
        </authorList>
    </citation>
    <scope>NUCLEOTIDE SEQUENCE [LARGE SCALE GENOMIC DNA]</scope>
    <source>
        <strain evidence="2">Pbs1</strain>
    </source>
</reference>
<sequence>MCQRSSSRKSSNSVRHDKRQKHGLFELLNEDAMVAQVASHVLETQGKRLKPLGMNSRIRKGKRGKRAGQENEATGRVDLERLWQGLLRCPQSP</sequence>
<comment type="caution">
    <text evidence="2">The sequence shown here is derived from an EMBL/GenBank/DDBJ whole genome shotgun (WGS) entry which is preliminary data.</text>
</comment>
<evidence type="ECO:0000256" key="1">
    <source>
        <dbReference type="SAM" id="MobiDB-lite"/>
    </source>
</evidence>
<feature type="compositionally biased region" description="Low complexity" evidence="1">
    <location>
        <begin position="1"/>
        <end position="13"/>
    </location>
</feature>
<gene>
    <name evidence="2" type="ORF">PBS001_LOCUS1365</name>
</gene>
<accession>A0ABN8CQ81</accession>
<dbReference type="EMBL" id="CAKLCB010000079">
    <property type="protein sequence ID" value="CAH0514623.1"/>
    <property type="molecule type" value="Genomic_DNA"/>
</dbReference>
<evidence type="ECO:0000313" key="3">
    <source>
        <dbReference type="Proteomes" id="UP001158986"/>
    </source>
</evidence>
<organism evidence="2 3">
    <name type="scientific">Peronospora belbahrii</name>
    <dbReference type="NCBI Taxonomy" id="622444"/>
    <lineage>
        <taxon>Eukaryota</taxon>
        <taxon>Sar</taxon>
        <taxon>Stramenopiles</taxon>
        <taxon>Oomycota</taxon>
        <taxon>Peronosporomycetes</taxon>
        <taxon>Peronosporales</taxon>
        <taxon>Peronosporaceae</taxon>
        <taxon>Peronospora</taxon>
    </lineage>
</organism>
<name>A0ABN8CQ81_9STRA</name>
<feature type="region of interest" description="Disordered" evidence="1">
    <location>
        <begin position="52"/>
        <end position="73"/>
    </location>
</feature>
<proteinExistence type="predicted"/>